<comment type="subcellular location">
    <subcellularLocation>
        <location evidence="1">Secreted</location>
    </subcellularLocation>
</comment>
<dbReference type="InterPro" id="IPR004911">
    <property type="entry name" value="Interferon-induced_GILT"/>
</dbReference>
<gene>
    <name evidence="7" type="ORF">MNOR_LOCUS12301</name>
</gene>
<evidence type="ECO:0000313" key="8">
    <source>
        <dbReference type="Proteomes" id="UP001497623"/>
    </source>
</evidence>
<keyword evidence="5" id="KW-0325">Glycoprotein</keyword>
<keyword evidence="4 6" id="KW-0732">Signal</keyword>
<organism evidence="7 8">
    <name type="scientific">Meganyctiphanes norvegica</name>
    <name type="common">Northern krill</name>
    <name type="synonym">Thysanopoda norvegica</name>
    <dbReference type="NCBI Taxonomy" id="48144"/>
    <lineage>
        <taxon>Eukaryota</taxon>
        <taxon>Metazoa</taxon>
        <taxon>Ecdysozoa</taxon>
        <taxon>Arthropoda</taxon>
        <taxon>Crustacea</taxon>
        <taxon>Multicrustacea</taxon>
        <taxon>Malacostraca</taxon>
        <taxon>Eumalacostraca</taxon>
        <taxon>Eucarida</taxon>
        <taxon>Euphausiacea</taxon>
        <taxon>Euphausiidae</taxon>
        <taxon>Meganyctiphanes</taxon>
    </lineage>
</organism>
<accession>A0AAV2QI22</accession>
<evidence type="ECO:0000256" key="4">
    <source>
        <dbReference type="ARBA" id="ARBA00022729"/>
    </source>
</evidence>
<dbReference type="Pfam" id="PF03227">
    <property type="entry name" value="GILT"/>
    <property type="match status" value="1"/>
</dbReference>
<feature type="signal peptide" evidence="6">
    <location>
        <begin position="1"/>
        <end position="15"/>
    </location>
</feature>
<proteinExistence type="inferred from homology"/>
<comment type="caution">
    <text evidence="7">The sequence shown here is derived from an EMBL/GenBank/DDBJ whole genome shotgun (WGS) entry which is preliminary data.</text>
</comment>
<evidence type="ECO:0008006" key="9">
    <source>
        <dbReference type="Google" id="ProtNLM"/>
    </source>
</evidence>
<feature type="chain" id="PRO_5043707755" description="Gamma-interferon-inducible lysosomal thiol reductase" evidence="6">
    <location>
        <begin position="16"/>
        <end position="213"/>
    </location>
</feature>
<sequence length="213" mass="23844">MKLLLLLVAVAFAQAQDPVKVHLYYEFLCPYSIGFIVDQLYPTWKEIGEIMEVEMFPFGNAHYSQDGSGWSFTCQHGDDECKGNMIHACSQDKFNDINLEMEFVNCMEGSNWPPNAGATCAAQVGADWAPIEDCINSVEGQNLLHDVAVKQEQLDPSLYFVPWIIVNDFWSEDQVGDCQTNLKRVVCEKYTGTLPAACNSYKQLEGLVGHTNA</sequence>
<dbReference type="PANTHER" id="PTHR13234">
    <property type="entry name" value="GAMMA-INTERFERON INDUCIBLE LYSOSOMAL THIOL REDUCTASE GILT"/>
    <property type="match status" value="1"/>
</dbReference>
<evidence type="ECO:0000256" key="6">
    <source>
        <dbReference type="SAM" id="SignalP"/>
    </source>
</evidence>
<evidence type="ECO:0000256" key="3">
    <source>
        <dbReference type="ARBA" id="ARBA00022525"/>
    </source>
</evidence>
<dbReference type="PANTHER" id="PTHR13234:SF8">
    <property type="entry name" value="GAMMA-INTERFERON-INDUCIBLE LYSOSOMAL THIOL REDUCTASE"/>
    <property type="match status" value="1"/>
</dbReference>
<comment type="similarity">
    <text evidence="2">Belongs to the GILT family.</text>
</comment>
<evidence type="ECO:0000256" key="2">
    <source>
        <dbReference type="ARBA" id="ARBA00005679"/>
    </source>
</evidence>
<dbReference type="AlphaFoldDB" id="A0AAV2QI22"/>
<evidence type="ECO:0000256" key="5">
    <source>
        <dbReference type="ARBA" id="ARBA00023180"/>
    </source>
</evidence>
<evidence type="ECO:0000256" key="1">
    <source>
        <dbReference type="ARBA" id="ARBA00004613"/>
    </source>
</evidence>
<feature type="non-terminal residue" evidence="7">
    <location>
        <position position="213"/>
    </location>
</feature>
<dbReference type="Proteomes" id="UP001497623">
    <property type="component" value="Unassembled WGS sequence"/>
</dbReference>
<dbReference type="GO" id="GO:0016671">
    <property type="term" value="F:oxidoreductase activity, acting on a sulfur group of donors, disulfide as acceptor"/>
    <property type="evidence" value="ECO:0007669"/>
    <property type="project" value="InterPro"/>
</dbReference>
<dbReference type="GO" id="GO:0005576">
    <property type="term" value="C:extracellular region"/>
    <property type="evidence" value="ECO:0007669"/>
    <property type="project" value="UniProtKB-SubCell"/>
</dbReference>
<protein>
    <recommendedName>
        <fullName evidence="9">Gamma-interferon-inducible lysosomal thiol reductase</fullName>
    </recommendedName>
</protein>
<name>A0AAV2QI22_MEGNR</name>
<keyword evidence="8" id="KW-1185">Reference proteome</keyword>
<keyword evidence="3" id="KW-0964">Secreted</keyword>
<evidence type="ECO:0000313" key="7">
    <source>
        <dbReference type="EMBL" id="CAL4084042.1"/>
    </source>
</evidence>
<reference evidence="7 8" key="1">
    <citation type="submission" date="2024-05" db="EMBL/GenBank/DDBJ databases">
        <authorList>
            <person name="Wallberg A."/>
        </authorList>
    </citation>
    <scope>NUCLEOTIDE SEQUENCE [LARGE SCALE GENOMIC DNA]</scope>
</reference>
<dbReference type="EMBL" id="CAXKWB010006718">
    <property type="protein sequence ID" value="CAL4084042.1"/>
    <property type="molecule type" value="Genomic_DNA"/>
</dbReference>